<dbReference type="GO" id="GO:0005737">
    <property type="term" value="C:cytoplasm"/>
    <property type="evidence" value="ECO:0000318"/>
    <property type="project" value="GO_Central"/>
</dbReference>
<reference evidence="5" key="2">
    <citation type="submission" date="2025-08" db="UniProtKB">
        <authorList>
            <consortium name="Ensembl"/>
        </authorList>
    </citation>
    <scope>IDENTIFICATION</scope>
</reference>
<dbReference type="Bgee" id="ENSMODG00000027577">
    <property type="expression patterns" value="Expressed in spermatocyte and 2 other cell types or tissues"/>
</dbReference>
<dbReference type="InterPro" id="IPR016024">
    <property type="entry name" value="ARM-type_fold"/>
</dbReference>
<dbReference type="PANTHER" id="PTHR23120">
    <property type="entry name" value="MAESTRO-RELATED HEAT DOMAIN-CONTAINING"/>
    <property type="match status" value="1"/>
</dbReference>
<dbReference type="Pfam" id="PF21047">
    <property type="entry name" value="HEAT_Maestro"/>
    <property type="match status" value="1"/>
</dbReference>
<dbReference type="Pfam" id="PF23227">
    <property type="entry name" value="HEAT_MROH2B_C"/>
    <property type="match status" value="1"/>
</dbReference>
<reference evidence="5" key="3">
    <citation type="submission" date="2025-09" db="UniProtKB">
        <authorList>
            <consortium name="Ensembl"/>
        </authorList>
    </citation>
    <scope>IDENTIFICATION</scope>
</reference>
<dbReference type="InterPro" id="IPR055406">
    <property type="entry name" value="HEAT_Maestro"/>
</dbReference>
<dbReference type="InterPro" id="IPR048465">
    <property type="entry name" value="Maestro-like_HEAT"/>
</dbReference>
<feature type="domain" description="Maestro-like HEAT-repeats" evidence="2">
    <location>
        <begin position="707"/>
        <end position="920"/>
    </location>
</feature>
<dbReference type="HOGENOM" id="CLU_263666_0_0_1"/>
<proteinExistence type="predicted"/>
<dbReference type="SUPFAM" id="SSF48371">
    <property type="entry name" value="ARM repeat"/>
    <property type="match status" value="1"/>
</dbReference>
<evidence type="ECO:0000313" key="5">
    <source>
        <dbReference type="Ensembl" id="ENSMODP00000039650.2"/>
    </source>
</evidence>
<feature type="domain" description="MROH2B-like HEAT-repeats" evidence="3">
    <location>
        <begin position="78"/>
        <end position="677"/>
    </location>
</feature>
<feature type="domain" description="Maestro/Maestro-like HEAT-repeats" evidence="4">
    <location>
        <begin position="1114"/>
        <end position="1301"/>
    </location>
</feature>
<dbReference type="PANTHER" id="PTHR23120:SF46">
    <property type="entry name" value="MAESTRO HEAT LIKE REPEAT FAMILY MEMBER 1"/>
    <property type="match status" value="1"/>
</dbReference>
<keyword evidence="6" id="KW-1185">Reference proteome</keyword>
<dbReference type="Proteomes" id="UP000002280">
    <property type="component" value="Chromosome 2"/>
</dbReference>
<evidence type="ECO:0000259" key="2">
    <source>
        <dbReference type="Pfam" id="PF21047"/>
    </source>
</evidence>
<evidence type="ECO:0000256" key="1">
    <source>
        <dbReference type="ARBA" id="ARBA00022737"/>
    </source>
</evidence>
<dbReference type="InterPro" id="IPR011989">
    <property type="entry name" value="ARM-like"/>
</dbReference>
<dbReference type="Gene3D" id="1.25.10.10">
    <property type="entry name" value="Leucine-rich Repeat Variant"/>
    <property type="match status" value="1"/>
</dbReference>
<dbReference type="InterPro" id="IPR045206">
    <property type="entry name" value="Maestro_heat-like_prot"/>
</dbReference>
<dbReference type="Ensembl" id="ENSMODT00000042756.2">
    <property type="protein sequence ID" value="ENSMODP00000039650.2"/>
    <property type="gene ID" value="ENSMODG00000027577.2"/>
</dbReference>
<dbReference type="Pfam" id="PF23210">
    <property type="entry name" value="HEAT_Maestro_2"/>
    <property type="match status" value="1"/>
</dbReference>
<organism evidence="5 6">
    <name type="scientific">Monodelphis domestica</name>
    <name type="common">Gray short-tailed opossum</name>
    <dbReference type="NCBI Taxonomy" id="13616"/>
    <lineage>
        <taxon>Eukaryota</taxon>
        <taxon>Metazoa</taxon>
        <taxon>Chordata</taxon>
        <taxon>Craniata</taxon>
        <taxon>Vertebrata</taxon>
        <taxon>Euteleostomi</taxon>
        <taxon>Mammalia</taxon>
        <taxon>Metatheria</taxon>
        <taxon>Didelphimorphia</taxon>
        <taxon>Didelphidae</taxon>
        <taxon>Monodelphis</taxon>
    </lineage>
</organism>
<sequence>MSGASPITWSSRIRTKYNNMEKKCSTIGVMIHFCYSTCLQHQYNFYICLLLVLDRVPWTCEKLLPFMAINTNFQDPTHLFQELYSQLSFPSSEIPNEQVQMVLLRLKDLGPAHLEKLLAFLFVKIEENEENEVALCWLIGVLEGLVKSDLPSMTPGVMIDLQHALWPWLQNPSYKVKEAMAKLVLALGKGGHLCTDSAIVLIRFLIDECVKPLDNSASEEMEAKDERKKLKKSCLEILADCVHNPSMAKLMWPMLLEYIAPDQYASISLILSFVLYLAEKLQHEDQDALDINYSDCVLGTIIMPTANRRTPTPQFLLLQLMILSYSSQVNIKIRKSALRILSILHNQISKQLGKEWVLKIETLIGYLEGEETCYQKFWEENIFLFLEYTLQCITKQKWIIHFLEDIIAQLRLGQGTPNEKSFLYQSWGIAQKLVNCKSSEDHLWTCLESINCKEKEECEGFAHGVGIWASGHLQEALENLERMAMLIDKLHDGKMLYYLEVPTCKEMTQLLLHSYQKVLLLVPKEQLLPIVENEIIEKIVNCFNTSCPDVQIRREFIESVLMAGEIMAQGKGFFFKTHLRRAATNHLLQILAVESKEDSDTSVCSDIMTALSYLGELYPPLNEEEIDLVISCCLKSVFSMPPRNESLKGKSPLRTSMKSLCQKKIEALDNVIMTILESQPTPEITFRIFKHLSKWLGSEKPVLRMGAMRLSHLLFTFYYTSEDVRHLPCLGFFAGALVPRCFDQLPSIRNWASKTLTSVLQGNQNNIFSGPSEIEGYNLKTDAQEVEASNIMPIDIARLIFNHLPLQELLTFLYTASDGIIERVTCPRSIVFVLRMVVESFGARVKDEIPGLLTILVEMLHSLKDELVRRELTATVQQLTKLAPRTVVPCLLKNPLPYDKDIRELWRLLGNDACLAILVLPVLLHCNRGQKKETKLWLKSQEPIPPFPKETQALWEVTAALEFKEILEGLEDKLFTTYFLSLPQLSKMQVSESKIQSPSELASYSSMEDGFKNFLELKGFHSAVVQMENTQVWKFLQNAQFVHIGVTHLCRSLVQYPEILNRNVLHNLLPFLKSAEHEYRMVCTALFSELLGCQEMGMLEKNSLNSALKLEIERTQDVNPVIRFLAVRALGNALVGLPKETPKCKKIIFKVLTETLCWACDPYIIEETLIVLAKFVPYLKTLKRYTVLQLVLQIRALLRDEVTTIRLAAVTLYGLLLSFANKKPVFVDQVEKSLGSLLILLKDNDPRVVKSSRIVLRDCSSFLHSEPLKELLNNLQPEGEINFPQFYGKVYNLLMEEYSEKEDETFFSKAASASEIRCFMEEQDMNISTSGNPKEFLHLL</sequence>
<name>K7E1J9_MONDO</name>
<keyword evidence="1" id="KW-0677">Repeat</keyword>
<evidence type="ECO:0008006" key="7">
    <source>
        <dbReference type="Google" id="ProtNLM"/>
    </source>
</evidence>
<evidence type="ECO:0000259" key="3">
    <source>
        <dbReference type="Pfam" id="PF23210"/>
    </source>
</evidence>
<dbReference type="OMA" id="MTILESQ"/>
<dbReference type="InterPro" id="IPR055408">
    <property type="entry name" value="HEAT_MROH2B-like"/>
</dbReference>
<evidence type="ECO:0000313" key="6">
    <source>
        <dbReference type="Proteomes" id="UP000002280"/>
    </source>
</evidence>
<protein>
    <recommendedName>
        <fullName evidence="7">Maestro heat like repeat family member 1</fullName>
    </recommendedName>
</protein>
<dbReference type="InParanoid" id="K7E1J9"/>
<accession>K7E1J9</accession>
<evidence type="ECO:0000259" key="4">
    <source>
        <dbReference type="Pfam" id="PF23227"/>
    </source>
</evidence>
<dbReference type="GeneTree" id="ENSGT00940000166577"/>
<gene>
    <name evidence="5" type="primary">LOC103096394</name>
</gene>
<dbReference type="eggNOG" id="KOG2032">
    <property type="taxonomic scope" value="Eukaryota"/>
</dbReference>
<reference evidence="5 6" key="1">
    <citation type="journal article" date="2007" name="Nature">
        <title>Genome of the marsupial Monodelphis domestica reveals innovation in non-coding sequences.</title>
        <authorList>
            <person name="Mikkelsen T.S."/>
            <person name="Wakefield M.J."/>
            <person name="Aken B."/>
            <person name="Amemiya C.T."/>
            <person name="Chang J.L."/>
            <person name="Duke S."/>
            <person name="Garber M."/>
            <person name="Gentles A.J."/>
            <person name="Goodstadt L."/>
            <person name="Heger A."/>
            <person name="Jurka J."/>
            <person name="Kamal M."/>
            <person name="Mauceli E."/>
            <person name="Searle S.M."/>
            <person name="Sharpe T."/>
            <person name="Baker M.L."/>
            <person name="Batzer M.A."/>
            <person name="Benos P.V."/>
            <person name="Belov K."/>
            <person name="Clamp M."/>
            <person name="Cook A."/>
            <person name="Cuff J."/>
            <person name="Das R."/>
            <person name="Davidow L."/>
            <person name="Deakin J.E."/>
            <person name="Fazzari M.J."/>
            <person name="Glass J.L."/>
            <person name="Grabherr M."/>
            <person name="Greally J.M."/>
            <person name="Gu W."/>
            <person name="Hore T.A."/>
            <person name="Huttley G.A."/>
            <person name="Kleber M."/>
            <person name="Jirtle R.L."/>
            <person name="Koina E."/>
            <person name="Lee J.T."/>
            <person name="Mahony S."/>
            <person name="Marra M.A."/>
            <person name="Miller R.D."/>
            <person name="Nicholls R.D."/>
            <person name="Oda M."/>
            <person name="Papenfuss A.T."/>
            <person name="Parra Z.E."/>
            <person name="Pollock D.D."/>
            <person name="Ray D.A."/>
            <person name="Schein J.E."/>
            <person name="Speed T.P."/>
            <person name="Thompson K."/>
            <person name="VandeBerg J.L."/>
            <person name="Wade C.M."/>
            <person name="Walker J.A."/>
            <person name="Waters P.D."/>
            <person name="Webber C."/>
            <person name="Weidman J.R."/>
            <person name="Xie X."/>
            <person name="Zody M.C."/>
            <person name="Baldwin J."/>
            <person name="Abdouelleil A."/>
            <person name="Abdulkadir J."/>
            <person name="Abebe A."/>
            <person name="Abera B."/>
            <person name="Abreu J."/>
            <person name="Acer S.C."/>
            <person name="Aftuck L."/>
            <person name="Alexander A."/>
            <person name="An P."/>
            <person name="Anderson E."/>
            <person name="Anderson S."/>
            <person name="Arachi H."/>
            <person name="Azer M."/>
            <person name="Bachantsang P."/>
            <person name="Barry A."/>
            <person name="Bayul T."/>
            <person name="Berlin A."/>
            <person name="Bessette D."/>
            <person name="Bloom T."/>
            <person name="Bloom T."/>
            <person name="Boguslavskiy L."/>
            <person name="Bonnet C."/>
            <person name="Boukhgalter B."/>
            <person name="Bourzgui I."/>
            <person name="Brown A."/>
            <person name="Cahill P."/>
            <person name="Channer S."/>
            <person name="Cheshatsang Y."/>
            <person name="Chuda L."/>
            <person name="Citroen M."/>
            <person name="Collymore A."/>
            <person name="Cooke P."/>
            <person name="Costello M."/>
            <person name="D'Aco K."/>
            <person name="Daza R."/>
            <person name="De Haan G."/>
            <person name="DeGray S."/>
            <person name="DeMaso C."/>
            <person name="Dhargay N."/>
            <person name="Dooley K."/>
            <person name="Dooley E."/>
            <person name="Doricent M."/>
            <person name="Dorje P."/>
            <person name="Dorjee K."/>
            <person name="Dupes A."/>
            <person name="Elong R."/>
            <person name="Falk J."/>
            <person name="Farina A."/>
            <person name="Faro S."/>
            <person name="Ferguson D."/>
            <person name="Fisher S."/>
            <person name="Foley C.D."/>
            <person name="Franke A."/>
            <person name="Friedrich D."/>
            <person name="Gadbois L."/>
            <person name="Gearin G."/>
            <person name="Gearin C.R."/>
            <person name="Giannoukos G."/>
            <person name="Goode T."/>
            <person name="Graham J."/>
            <person name="Grandbois E."/>
            <person name="Grewal S."/>
            <person name="Gyaltsen K."/>
            <person name="Hafez N."/>
            <person name="Hagos B."/>
            <person name="Hall J."/>
            <person name="Henson C."/>
            <person name="Hollinger A."/>
            <person name="Honan T."/>
            <person name="Huard M.D."/>
            <person name="Hughes L."/>
            <person name="Hurhula B."/>
            <person name="Husby M.E."/>
            <person name="Kamat A."/>
            <person name="Kanga B."/>
            <person name="Kashin S."/>
            <person name="Khazanovich D."/>
            <person name="Kisner P."/>
            <person name="Lance K."/>
            <person name="Lara M."/>
            <person name="Lee W."/>
            <person name="Lennon N."/>
            <person name="Letendre F."/>
            <person name="LeVine R."/>
            <person name="Lipovsky A."/>
            <person name="Liu X."/>
            <person name="Liu J."/>
            <person name="Liu S."/>
            <person name="Lokyitsang T."/>
            <person name="Lokyitsang Y."/>
            <person name="Lubonja R."/>
            <person name="Lui A."/>
            <person name="MacDonald P."/>
            <person name="Magnisalis V."/>
            <person name="Maru K."/>
            <person name="Matthews C."/>
            <person name="McCusker W."/>
            <person name="McDonough S."/>
            <person name="Mehta T."/>
            <person name="Meldrim J."/>
            <person name="Meneus L."/>
            <person name="Mihai O."/>
            <person name="Mihalev A."/>
            <person name="Mihova T."/>
            <person name="Mittelman R."/>
            <person name="Mlenga V."/>
            <person name="Montmayeur A."/>
            <person name="Mulrain L."/>
            <person name="Navidi A."/>
            <person name="Naylor J."/>
            <person name="Negash T."/>
            <person name="Nguyen T."/>
            <person name="Nguyen N."/>
            <person name="Nicol R."/>
            <person name="Norbu C."/>
            <person name="Norbu N."/>
            <person name="Novod N."/>
            <person name="O'Neill B."/>
            <person name="Osman S."/>
            <person name="Markiewicz E."/>
            <person name="Oyono O.L."/>
            <person name="Patti C."/>
            <person name="Phunkhang P."/>
            <person name="Pierre F."/>
            <person name="Priest M."/>
            <person name="Raghuraman S."/>
            <person name="Rege F."/>
            <person name="Reyes R."/>
            <person name="Rise C."/>
            <person name="Rogov P."/>
            <person name="Ross K."/>
            <person name="Ryan E."/>
            <person name="Settipalli S."/>
            <person name="Shea T."/>
            <person name="Sherpa N."/>
            <person name="Shi L."/>
            <person name="Shih D."/>
            <person name="Sparrow T."/>
            <person name="Spaulding J."/>
            <person name="Stalker J."/>
            <person name="Stange-Thomann N."/>
            <person name="Stavropoulos S."/>
            <person name="Stone C."/>
            <person name="Strader C."/>
            <person name="Tesfaye S."/>
            <person name="Thomson T."/>
            <person name="Thoulutsang Y."/>
            <person name="Thoulutsang D."/>
            <person name="Topham K."/>
            <person name="Topping I."/>
            <person name="Tsamla T."/>
            <person name="Vassiliev H."/>
            <person name="Vo A."/>
            <person name="Wangchuk T."/>
            <person name="Wangdi T."/>
            <person name="Weiand M."/>
            <person name="Wilkinson J."/>
            <person name="Wilson A."/>
            <person name="Yadav S."/>
            <person name="Young G."/>
            <person name="Yu Q."/>
            <person name="Zembek L."/>
            <person name="Zhong D."/>
            <person name="Zimmer A."/>
            <person name="Zwirko Z."/>
            <person name="Jaffe D.B."/>
            <person name="Alvarez P."/>
            <person name="Brockman W."/>
            <person name="Butler J."/>
            <person name="Chin C."/>
            <person name="Gnerre S."/>
            <person name="MacCallum I."/>
            <person name="Graves J.A."/>
            <person name="Ponting C.P."/>
            <person name="Breen M."/>
            <person name="Samollow P.B."/>
            <person name="Lander E.S."/>
            <person name="Lindblad-Toh K."/>
        </authorList>
    </citation>
    <scope>NUCLEOTIDE SEQUENCE [LARGE SCALE GENOMIC DNA]</scope>
</reference>